<evidence type="ECO:0000313" key="4">
    <source>
        <dbReference type="EMBL" id="CEM02433.1"/>
    </source>
</evidence>
<feature type="coiled-coil region" evidence="1">
    <location>
        <begin position="33"/>
        <end position="64"/>
    </location>
</feature>
<evidence type="ECO:0000256" key="2">
    <source>
        <dbReference type="SAM" id="MobiDB-lite"/>
    </source>
</evidence>
<feature type="domain" description="TLDc" evidence="3">
    <location>
        <begin position="372"/>
        <end position="448"/>
    </location>
</feature>
<dbReference type="AlphaFoldDB" id="A0A0G4EW26"/>
<proteinExistence type="predicted"/>
<dbReference type="PhylomeDB" id="A0A0G4EW26"/>
<sequence length="557" mass="60722">MFPKKRRAEGAPEVSEDDGDEFEPLPIIGRHCVDRALKEADEALAAIEQSAKQIRKKLRQQAATIRDLITSNGGQPMVTGPLSGEIEINVGGTVLCVPRKPLLLPGVSGSFVAYLLLHHLDGLPKDTKGRPFIDADPIYMDWLFDEIANVGAADAQGETKEIVFEPGPDSSVPSDPFYHDLFFDNKISSQQQQQKDASADDLGEKKDAAGGAKKADAVDDPLSDLRTSVESLETAVDRLWSAELELTKFHAVMGPFLKSKGGGADEIRSVRVMGKRVSTTEATLAFIGRDKPLGTAFDRSMTLSCISTAHFSKIVDFARRQRIAPRGSRVRAPTAPPSNQHQLQVDLQMYGLQTADIYTPLMLPHEMQAVIEMTGKENAKTELLFKSSRDGKAYPKMLSSAQGKSGLLFALQDNDTHRFGTFIDGELTSPDDPDDTDDYSVPVFFFSLSGAYNAPTKIDVPEEDQEVAVAGTEGAVEDDKERPRANVCIGDGYLWLGYGDDGPAADLSSCNQRMPKDLLLGITERSIEMATGVWPPPAASHSSIWKYGRWCVLMGSD</sequence>
<feature type="compositionally biased region" description="Acidic residues" evidence="2">
    <location>
        <begin position="14"/>
        <end position="23"/>
    </location>
</feature>
<dbReference type="InParanoid" id="A0A0G4EW26"/>
<evidence type="ECO:0000313" key="5">
    <source>
        <dbReference type="Proteomes" id="UP000041254"/>
    </source>
</evidence>
<feature type="compositionally biased region" description="Basic and acidic residues" evidence="2">
    <location>
        <begin position="202"/>
        <end position="217"/>
    </location>
</feature>
<evidence type="ECO:0000259" key="3">
    <source>
        <dbReference type="Pfam" id="PF07534"/>
    </source>
</evidence>
<keyword evidence="1" id="KW-0175">Coiled coil</keyword>
<dbReference type="Pfam" id="PF07534">
    <property type="entry name" value="TLD"/>
    <property type="match status" value="1"/>
</dbReference>
<organism evidence="4 5">
    <name type="scientific">Vitrella brassicaformis (strain CCMP3155)</name>
    <dbReference type="NCBI Taxonomy" id="1169540"/>
    <lineage>
        <taxon>Eukaryota</taxon>
        <taxon>Sar</taxon>
        <taxon>Alveolata</taxon>
        <taxon>Colpodellida</taxon>
        <taxon>Vitrellaceae</taxon>
        <taxon>Vitrella</taxon>
    </lineage>
</organism>
<reference evidence="4 5" key="1">
    <citation type="submission" date="2014-11" db="EMBL/GenBank/DDBJ databases">
        <authorList>
            <person name="Zhu J."/>
            <person name="Qi W."/>
            <person name="Song R."/>
        </authorList>
    </citation>
    <scope>NUCLEOTIDE SEQUENCE [LARGE SCALE GENOMIC DNA]</scope>
</reference>
<dbReference type="EMBL" id="CDMY01000326">
    <property type="protein sequence ID" value="CEM02433.1"/>
    <property type="molecule type" value="Genomic_DNA"/>
</dbReference>
<protein>
    <recommendedName>
        <fullName evidence="3">TLDc domain-containing protein</fullName>
    </recommendedName>
</protein>
<feature type="region of interest" description="Disordered" evidence="2">
    <location>
        <begin position="1"/>
        <end position="23"/>
    </location>
</feature>
<evidence type="ECO:0000256" key="1">
    <source>
        <dbReference type="SAM" id="Coils"/>
    </source>
</evidence>
<name>A0A0G4EW26_VITBC</name>
<dbReference type="Proteomes" id="UP000041254">
    <property type="component" value="Unassembled WGS sequence"/>
</dbReference>
<dbReference type="VEuPathDB" id="CryptoDB:Vbra_13582"/>
<dbReference type="InterPro" id="IPR006571">
    <property type="entry name" value="TLDc_dom"/>
</dbReference>
<feature type="region of interest" description="Disordered" evidence="2">
    <location>
        <begin position="189"/>
        <end position="220"/>
    </location>
</feature>
<gene>
    <name evidence="4" type="ORF">Vbra_13582</name>
</gene>
<accession>A0A0G4EW26</accession>
<keyword evidence="5" id="KW-1185">Reference proteome</keyword>